<evidence type="ECO:0000256" key="3">
    <source>
        <dbReference type="ARBA" id="ARBA00022679"/>
    </source>
</evidence>
<dbReference type="InterPro" id="IPR001173">
    <property type="entry name" value="Glyco_trans_2-like"/>
</dbReference>
<dbReference type="Gene3D" id="3.90.550.10">
    <property type="entry name" value="Spore Coat Polysaccharide Biosynthesis Protein SpsA, Chain A"/>
    <property type="match status" value="1"/>
</dbReference>
<dbReference type="PANTHER" id="PTHR43179">
    <property type="entry name" value="RHAMNOSYLTRANSFERASE WBBL"/>
    <property type="match status" value="1"/>
</dbReference>
<dbReference type="RefSeq" id="WP_153586217.1">
    <property type="nucleotide sequence ID" value="NZ_WJBU01000016.1"/>
</dbReference>
<sequence>MTSIAFITTCKSRLMHVQQTLPMMVAQAPDEIIFVDYGCPQQSGAWVQAHFPGVKVVRMDDDPGFCAARARNAGAAASTSDWLCFIDADVRTAPGWLAWLRDHLRTDAYWRAARLPDGTRDRETWGTFLCTRASFEQLGGFDEVFRGWGGEDADLYQRLGASGLHEQNYPLAFVSAISHGDHLRVLHHDNKDMRLQWAIINAYRDIKAYASDPASKAQMLPQETRQSIMDQVTSRVRQLGANPQVPLPAFKVNVSRDKLIGAGLRLRTTASLVFEIALDPKKRQDD</sequence>
<dbReference type="OrthoDB" id="8885543at2"/>
<accession>A0A844AXY8</accession>
<dbReference type="PANTHER" id="PTHR43179:SF12">
    <property type="entry name" value="GALACTOFURANOSYLTRANSFERASE GLFT2"/>
    <property type="match status" value="1"/>
</dbReference>
<evidence type="ECO:0000256" key="2">
    <source>
        <dbReference type="ARBA" id="ARBA00022676"/>
    </source>
</evidence>
<reference evidence="6 7" key="1">
    <citation type="submission" date="2019-11" db="EMBL/GenBank/DDBJ databases">
        <title>Caenimonas koreensis gen. nov., sp. nov., isolated from activated sludge.</title>
        <authorList>
            <person name="Seung H.R."/>
        </authorList>
    </citation>
    <scope>NUCLEOTIDE SEQUENCE [LARGE SCALE GENOMIC DNA]</scope>
    <source>
        <strain evidence="6 7">EMB320</strain>
    </source>
</reference>
<dbReference type="InterPro" id="IPR027791">
    <property type="entry name" value="Galactosyl_T_C"/>
</dbReference>
<evidence type="ECO:0000259" key="4">
    <source>
        <dbReference type="Pfam" id="PF00535"/>
    </source>
</evidence>
<dbReference type="SUPFAM" id="SSF53448">
    <property type="entry name" value="Nucleotide-diphospho-sugar transferases"/>
    <property type="match status" value="1"/>
</dbReference>
<evidence type="ECO:0000256" key="1">
    <source>
        <dbReference type="ARBA" id="ARBA00006739"/>
    </source>
</evidence>
<dbReference type="EMBL" id="WJBU01000016">
    <property type="protein sequence ID" value="MRD48904.1"/>
    <property type="molecule type" value="Genomic_DNA"/>
</dbReference>
<comment type="similarity">
    <text evidence="1">Belongs to the glycosyltransferase 2 family.</text>
</comment>
<evidence type="ECO:0000259" key="5">
    <source>
        <dbReference type="Pfam" id="PF02709"/>
    </source>
</evidence>
<feature type="domain" description="Galactosyltransferase C-terminal" evidence="5">
    <location>
        <begin position="126"/>
        <end position="171"/>
    </location>
</feature>
<evidence type="ECO:0000313" key="7">
    <source>
        <dbReference type="Proteomes" id="UP000487350"/>
    </source>
</evidence>
<feature type="domain" description="Glycosyltransferase 2-like" evidence="4">
    <location>
        <begin position="27"/>
        <end position="107"/>
    </location>
</feature>
<evidence type="ECO:0000313" key="6">
    <source>
        <dbReference type="EMBL" id="MRD48904.1"/>
    </source>
</evidence>
<gene>
    <name evidence="6" type="ORF">GHT07_16575</name>
</gene>
<keyword evidence="7" id="KW-1185">Reference proteome</keyword>
<dbReference type="Pfam" id="PF00535">
    <property type="entry name" value="Glycos_transf_2"/>
    <property type="match status" value="1"/>
</dbReference>
<protein>
    <submittedName>
        <fullName evidence="6">Glycosyltransferase</fullName>
    </submittedName>
</protein>
<dbReference type="Pfam" id="PF02709">
    <property type="entry name" value="Glyco_transf_7C"/>
    <property type="match status" value="1"/>
</dbReference>
<keyword evidence="3 6" id="KW-0808">Transferase</keyword>
<comment type="caution">
    <text evidence="6">The sequence shown here is derived from an EMBL/GenBank/DDBJ whole genome shotgun (WGS) entry which is preliminary data.</text>
</comment>
<keyword evidence="2" id="KW-0328">Glycosyltransferase</keyword>
<organism evidence="6 7">
    <name type="scientific">Caenimonas koreensis DSM 17982</name>
    <dbReference type="NCBI Taxonomy" id="1121255"/>
    <lineage>
        <taxon>Bacteria</taxon>
        <taxon>Pseudomonadati</taxon>
        <taxon>Pseudomonadota</taxon>
        <taxon>Betaproteobacteria</taxon>
        <taxon>Burkholderiales</taxon>
        <taxon>Comamonadaceae</taxon>
        <taxon>Caenimonas</taxon>
    </lineage>
</organism>
<dbReference type="InterPro" id="IPR029044">
    <property type="entry name" value="Nucleotide-diphossugar_trans"/>
</dbReference>
<dbReference type="Proteomes" id="UP000487350">
    <property type="component" value="Unassembled WGS sequence"/>
</dbReference>
<proteinExistence type="inferred from homology"/>
<dbReference type="AlphaFoldDB" id="A0A844AXY8"/>
<dbReference type="GO" id="GO:0016757">
    <property type="term" value="F:glycosyltransferase activity"/>
    <property type="evidence" value="ECO:0007669"/>
    <property type="project" value="UniProtKB-KW"/>
</dbReference>
<name>A0A844AXY8_9BURK</name>